<organism evidence="2 3">
    <name type="scientific">Methanonatronarchaeum thermophilum</name>
    <dbReference type="NCBI Taxonomy" id="1927129"/>
    <lineage>
        <taxon>Archaea</taxon>
        <taxon>Methanobacteriati</taxon>
        <taxon>Methanobacteriota</taxon>
        <taxon>Methanonatronarchaeia</taxon>
        <taxon>Methanonatronarchaeales</taxon>
        <taxon>Methanonatronarchaeaceae</taxon>
        <taxon>Methanonatronarchaeum</taxon>
    </lineage>
</organism>
<feature type="transmembrane region" description="Helical" evidence="1">
    <location>
        <begin position="185"/>
        <end position="204"/>
    </location>
</feature>
<dbReference type="OrthoDB" id="84937at2157"/>
<protein>
    <submittedName>
        <fullName evidence="2">Putative membrane protein</fullName>
    </submittedName>
</protein>
<keyword evidence="1" id="KW-0812">Transmembrane</keyword>
<evidence type="ECO:0000256" key="1">
    <source>
        <dbReference type="SAM" id="Phobius"/>
    </source>
</evidence>
<reference evidence="2 3" key="1">
    <citation type="submission" date="2016-12" db="EMBL/GenBank/DDBJ databases">
        <title>Discovery of methanogenic haloarchaea.</title>
        <authorList>
            <person name="Sorokin D.Y."/>
            <person name="Makarova K.S."/>
            <person name="Abbas B."/>
            <person name="Ferrer M."/>
            <person name="Golyshin P.N."/>
        </authorList>
    </citation>
    <scope>NUCLEOTIDE SEQUENCE [LARGE SCALE GENOMIC DNA]</scope>
    <source>
        <strain evidence="2">AMET1</strain>
    </source>
</reference>
<feature type="transmembrane region" description="Helical" evidence="1">
    <location>
        <begin position="154"/>
        <end position="173"/>
    </location>
</feature>
<accession>A0A1Y3GC05</accession>
<proteinExistence type="predicted"/>
<dbReference type="InterPro" id="IPR002749">
    <property type="entry name" value="DUF63"/>
</dbReference>
<dbReference type="Pfam" id="PF01889">
    <property type="entry name" value="DUF63"/>
    <property type="match status" value="1"/>
</dbReference>
<keyword evidence="1" id="KW-0472">Membrane</keyword>
<feature type="transmembrane region" description="Helical" evidence="1">
    <location>
        <begin position="224"/>
        <end position="244"/>
    </location>
</feature>
<name>A0A1Y3GC05_9EURY</name>
<evidence type="ECO:0000313" key="3">
    <source>
        <dbReference type="Proteomes" id="UP000195137"/>
    </source>
</evidence>
<dbReference type="EMBL" id="MRZU01000003">
    <property type="protein sequence ID" value="OUJ18949.1"/>
    <property type="molecule type" value="Genomic_DNA"/>
</dbReference>
<feature type="transmembrane region" description="Helical" evidence="1">
    <location>
        <begin position="28"/>
        <end position="45"/>
    </location>
</feature>
<keyword evidence="3" id="KW-1185">Reference proteome</keyword>
<dbReference type="AlphaFoldDB" id="A0A1Y3GC05"/>
<dbReference type="PANTHER" id="PTHR40700">
    <property type="entry name" value="HYPOTHETICAL MEMBRANE PROTEIN, CONSERVED, DUF63 FAMILY"/>
    <property type="match status" value="1"/>
</dbReference>
<gene>
    <name evidence="2" type="ORF">AMET1_0600</name>
</gene>
<dbReference type="PANTHER" id="PTHR40700:SF1">
    <property type="entry name" value="DUF63 DOMAIN-CONTAINING PROTEIN"/>
    <property type="match status" value="1"/>
</dbReference>
<feature type="transmembrane region" description="Helical" evidence="1">
    <location>
        <begin position="86"/>
        <end position="111"/>
    </location>
</feature>
<feature type="transmembrane region" description="Helical" evidence="1">
    <location>
        <begin position="57"/>
        <end position="74"/>
    </location>
</feature>
<evidence type="ECO:0000313" key="2">
    <source>
        <dbReference type="EMBL" id="OUJ18949.1"/>
    </source>
</evidence>
<dbReference type="Proteomes" id="UP000195137">
    <property type="component" value="Unassembled WGS sequence"/>
</dbReference>
<dbReference type="RefSeq" id="WP_086637003.1">
    <property type="nucleotide sequence ID" value="NZ_MRZU01000003.1"/>
</dbReference>
<feature type="transmembrane region" description="Helical" evidence="1">
    <location>
        <begin position="256"/>
        <end position="275"/>
    </location>
</feature>
<comment type="caution">
    <text evidence="2">The sequence shown here is derived from an EMBL/GenBank/DDBJ whole genome shotgun (WGS) entry which is preliminary data.</text>
</comment>
<keyword evidence="1" id="KW-1133">Transmembrane helix</keyword>
<sequence length="285" mass="31996">MIDRILEFIDNYYIQPIVQDAGYNPVNTITWAILLVIFLFISLKILQKLEIKLDRGFIYSLVPFIFIGSGLRVVEDAGVVHEPLNYLLITPLIYFLVAFITLLVLVVVSFSRKKEFIEGSQNKTVFIVGCILALFLTIYLSYIAVGSQHTRLSIPFEIIVVTLTITGLAYIIARWANYKILLDNMYLLIFGSHIFDASSTFVGIERLGATEKHVLPAYLIELTGTAGVMFPLKILVILTVIWLVDSVFKEGKEEDVELKTLVLLAILVLGLAPAIRNTLRLTLGV</sequence>
<feature type="transmembrane region" description="Helical" evidence="1">
    <location>
        <begin position="123"/>
        <end position="142"/>
    </location>
</feature>